<dbReference type="GeneID" id="36288884"/>
<gene>
    <name evidence="1" type="ORF">VC83_05820</name>
</gene>
<sequence length="199" mass="22775">MDDDDYDSDELEFETLQNLLASAGFESIEAIINNAAEDRRSSKQMTKQLTFVEASKKTEYCHASGIIDSLPSAVRPRSNEVPAFTWLRGGLRRLIVITTFHFADFRVSKHDSIRMKTMFQQLLNEGRITKEPSRKRCRSGDIMTSTRDTQKIQFLCYSDITIKLVDGDKLENLQADILITMKRRRNTTRRKTVPCGSTA</sequence>
<dbReference type="Proteomes" id="UP000077154">
    <property type="component" value="Unassembled WGS sequence"/>
</dbReference>
<dbReference type="eggNOG" id="ENOG502TFB2">
    <property type="taxonomic scope" value="Eukaryota"/>
</dbReference>
<organism evidence="1">
    <name type="scientific">Pseudogymnoascus destructans</name>
    <dbReference type="NCBI Taxonomy" id="655981"/>
    <lineage>
        <taxon>Eukaryota</taxon>
        <taxon>Fungi</taxon>
        <taxon>Dikarya</taxon>
        <taxon>Ascomycota</taxon>
        <taxon>Pezizomycotina</taxon>
        <taxon>Leotiomycetes</taxon>
        <taxon>Thelebolales</taxon>
        <taxon>Thelebolaceae</taxon>
        <taxon>Pseudogymnoascus</taxon>
    </lineage>
</organism>
<evidence type="ECO:0000313" key="1">
    <source>
        <dbReference type="EMBL" id="OAF57099.2"/>
    </source>
</evidence>
<dbReference type="OrthoDB" id="3599682at2759"/>
<proteinExistence type="predicted"/>
<name>A0A177A479_9PEZI</name>
<dbReference type="EMBL" id="KV441401">
    <property type="protein sequence ID" value="OAF57099.2"/>
    <property type="molecule type" value="Genomic_DNA"/>
</dbReference>
<accession>A0A177A479</accession>
<dbReference type="RefSeq" id="XP_024322390.1">
    <property type="nucleotide sequence ID" value="XM_024469433.1"/>
</dbReference>
<protein>
    <submittedName>
        <fullName evidence="1">Uncharacterized protein</fullName>
    </submittedName>
</protein>
<dbReference type="AlphaFoldDB" id="A0A177A479"/>
<reference evidence="1" key="1">
    <citation type="submission" date="2016-03" db="EMBL/GenBank/DDBJ databases">
        <title>Updated assembly of Pseudogymnoascus destructans, the fungus causing white-nose syndrome of bats.</title>
        <authorList>
            <person name="Palmer J.M."/>
            <person name="Drees K.P."/>
            <person name="Foster J.T."/>
            <person name="Lindner D.L."/>
        </authorList>
    </citation>
    <scope>NUCLEOTIDE SEQUENCE [LARGE SCALE GENOMIC DNA]</scope>
    <source>
        <strain evidence="1">20631-21</strain>
    </source>
</reference>